<keyword evidence="1" id="KW-0472">Membrane</keyword>
<evidence type="ECO:0000256" key="1">
    <source>
        <dbReference type="SAM" id="Phobius"/>
    </source>
</evidence>
<feature type="transmembrane region" description="Helical" evidence="1">
    <location>
        <begin position="112"/>
        <end position="134"/>
    </location>
</feature>
<sequence>MLAGEEQRAPVTSPEALESWYELYDAVGRLQTAVYALCAVAFVVWFFLTRRSVERLAPDRFGAGPGWAIAAWFIPLVNFVLPYRIAVGMWSACSPTPHADGRSRTPMWPVRLWWGLFLAANLLSRHAALMFDIAQTFADLQTAVELYIVVDLLFVAAAGAAIHFAVRLTAMQRAKAATAYC</sequence>
<dbReference type="EMBL" id="JBEZNA010000005">
    <property type="protein sequence ID" value="MEU9576388.1"/>
    <property type="molecule type" value="Genomic_DNA"/>
</dbReference>
<keyword evidence="4" id="KW-1185">Reference proteome</keyword>
<accession>A0ABV3EJN2</accession>
<reference evidence="3 4" key="1">
    <citation type="submission" date="2024-06" db="EMBL/GenBank/DDBJ databases">
        <title>The Natural Products Discovery Center: Release of the First 8490 Sequenced Strains for Exploring Actinobacteria Biosynthetic Diversity.</title>
        <authorList>
            <person name="Kalkreuter E."/>
            <person name="Kautsar S.A."/>
            <person name="Yang D."/>
            <person name="Bader C.D."/>
            <person name="Teijaro C.N."/>
            <person name="Fluegel L."/>
            <person name="Davis C.M."/>
            <person name="Simpson J.R."/>
            <person name="Lauterbach L."/>
            <person name="Steele A.D."/>
            <person name="Gui C."/>
            <person name="Meng S."/>
            <person name="Li G."/>
            <person name="Viehrig K."/>
            <person name="Ye F."/>
            <person name="Su P."/>
            <person name="Kiefer A.F."/>
            <person name="Nichols A."/>
            <person name="Cepeda A.J."/>
            <person name="Yan W."/>
            <person name="Fan B."/>
            <person name="Jiang Y."/>
            <person name="Adhikari A."/>
            <person name="Zheng C.-J."/>
            <person name="Schuster L."/>
            <person name="Cowan T.M."/>
            <person name="Smanski M.J."/>
            <person name="Chevrette M.G."/>
            <person name="De Carvalho L.P.S."/>
            <person name="Shen B."/>
        </authorList>
    </citation>
    <scope>NUCLEOTIDE SEQUENCE [LARGE SCALE GENOMIC DNA]</scope>
    <source>
        <strain evidence="3 4">NPDC048117</strain>
    </source>
</reference>
<keyword evidence="1" id="KW-1133">Transmembrane helix</keyword>
<feature type="transmembrane region" description="Helical" evidence="1">
    <location>
        <begin position="146"/>
        <end position="166"/>
    </location>
</feature>
<evidence type="ECO:0000259" key="2">
    <source>
        <dbReference type="Pfam" id="PF14219"/>
    </source>
</evidence>
<name>A0ABV3EJN2_9ACTN</name>
<proteinExistence type="predicted"/>
<feature type="domain" description="DUF4328" evidence="2">
    <location>
        <begin position="13"/>
        <end position="169"/>
    </location>
</feature>
<dbReference type="RefSeq" id="WP_359268586.1">
    <property type="nucleotide sequence ID" value="NZ_JBEZNA010000005.1"/>
</dbReference>
<feature type="transmembrane region" description="Helical" evidence="1">
    <location>
        <begin position="69"/>
        <end position="92"/>
    </location>
</feature>
<dbReference type="Proteomes" id="UP001551584">
    <property type="component" value="Unassembled WGS sequence"/>
</dbReference>
<evidence type="ECO:0000313" key="4">
    <source>
        <dbReference type="Proteomes" id="UP001551584"/>
    </source>
</evidence>
<dbReference type="InterPro" id="IPR025565">
    <property type="entry name" value="DUF4328"/>
</dbReference>
<keyword evidence="1" id="KW-0812">Transmembrane</keyword>
<dbReference type="Pfam" id="PF14219">
    <property type="entry name" value="DUF4328"/>
    <property type="match status" value="1"/>
</dbReference>
<evidence type="ECO:0000313" key="3">
    <source>
        <dbReference type="EMBL" id="MEU9576388.1"/>
    </source>
</evidence>
<protein>
    <submittedName>
        <fullName evidence="3">DUF4328 domain-containing protein</fullName>
    </submittedName>
</protein>
<organism evidence="3 4">
    <name type="scientific">Streptomyces chilikensis</name>
    <dbReference type="NCBI Taxonomy" id="1194079"/>
    <lineage>
        <taxon>Bacteria</taxon>
        <taxon>Bacillati</taxon>
        <taxon>Actinomycetota</taxon>
        <taxon>Actinomycetes</taxon>
        <taxon>Kitasatosporales</taxon>
        <taxon>Streptomycetaceae</taxon>
        <taxon>Streptomyces</taxon>
    </lineage>
</organism>
<feature type="transmembrane region" description="Helical" evidence="1">
    <location>
        <begin position="30"/>
        <end position="48"/>
    </location>
</feature>
<gene>
    <name evidence="3" type="ORF">AB0D95_03710</name>
</gene>
<comment type="caution">
    <text evidence="3">The sequence shown here is derived from an EMBL/GenBank/DDBJ whole genome shotgun (WGS) entry which is preliminary data.</text>
</comment>